<dbReference type="KEGG" id="scib:HUG20_13205"/>
<proteinExistence type="predicted"/>
<protein>
    <submittedName>
        <fullName evidence="1">Uncharacterized protein</fullName>
    </submittedName>
</protein>
<dbReference type="AlphaFoldDB" id="A0A7T6Z7P0"/>
<sequence length="47" mass="5557">MNASNELMEKGIQQAHGCTQQEYRENVEKMIEVEKKREKDYEKAKAI</sequence>
<organism evidence="1 2">
    <name type="scientific">Salicibibacter cibi</name>
    <dbReference type="NCBI Taxonomy" id="2743001"/>
    <lineage>
        <taxon>Bacteria</taxon>
        <taxon>Bacillati</taxon>
        <taxon>Bacillota</taxon>
        <taxon>Bacilli</taxon>
        <taxon>Bacillales</taxon>
        <taxon>Bacillaceae</taxon>
        <taxon>Salicibibacter</taxon>
    </lineage>
</organism>
<dbReference type="InterPro" id="IPR058676">
    <property type="entry name" value="YuzK"/>
</dbReference>
<accession>A0A7T6Z7P0</accession>
<keyword evidence="2" id="KW-1185">Reference proteome</keyword>
<dbReference type="RefSeq" id="WP_200090599.1">
    <property type="nucleotide sequence ID" value="NZ_CP054706.1"/>
</dbReference>
<name>A0A7T6Z7P0_9BACI</name>
<evidence type="ECO:0000313" key="2">
    <source>
        <dbReference type="Proteomes" id="UP000595349"/>
    </source>
</evidence>
<reference evidence="1 2" key="1">
    <citation type="submission" date="2020-06" db="EMBL/GenBank/DDBJ databases">
        <title>Genomic analysis of Salicibibacter sp. NKC21-4.</title>
        <authorList>
            <person name="Oh Y.J."/>
        </authorList>
    </citation>
    <scope>NUCLEOTIDE SEQUENCE [LARGE SCALE GENOMIC DNA]</scope>
    <source>
        <strain evidence="1 2">NKC21-4</strain>
    </source>
</reference>
<gene>
    <name evidence="1" type="ORF">HUG20_13205</name>
</gene>
<evidence type="ECO:0000313" key="1">
    <source>
        <dbReference type="EMBL" id="QQK78466.1"/>
    </source>
</evidence>
<dbReference type="Pfam" id="PF26149">
    <property type="entry name" value="YuzK"/>
    <property type="match status" value="1"/>
</dbReference>
<dbReference type="EMBL" id="CP054706">
    <property type="protein sequence ID" value="QQK78466.1"/>
    <property type="molecule type" value="Genomic_DNA"/>
</dbReference>
<dbReference type="Proteomes" id="UP000595349">
    <property type="component" value="Chromosome"/>
</dbReference>